<feature type="compositionally biased region" description="Acidic residues" evidence="12">
    <location>
        <begin position="50"/>
        <end position="59"/>
    </location>
</feature>
<name>W1QK82_OGAPD</name>
<dbReference type="GO" id="GO:0015031">
    <property type="term" value="P:protein transport"/>
    <property type="evidence" value="ECO:0007669"/>
    <property type="project" value="UniProtKB-KW"/>
</dbReference>
<feature type="compositionally biased region" description="Basic and acidic residues" evidence="12">
    <location>
        <begin position="140"/>
        <end position="152"/>
    </location>
</feature>
<feature type="compositionally biased region" description="Polar residues" evidence="12">
    <location>
        <begin position="128"/>
        <end position="138"/>
    </location>
</feature>
<keyword evidence="2" id="KW-0813">Transport</keyword>
<dbReference type="PANTHER" id="PTHR47219:SF9">
    <property type="entry name" value="GTPASE ACTIVATING PROTEIN AND CENTROSOME-ASSOCIATED, ISOFORM B"/>
    <property type="match status" value="1"/>
</dbReference>
<dbReference type="GeneID" id="25769514"/>
<feature type="region of interest" description="Disordered" evidence="12">
    <location>
        <begin position="200"/>
        <end position="222"/>
    </location>
</feature>
<evidence type="ECO:0000313" key="15">
    <source>
        <dbReference type="Proteomes" id="UP000008673"/>
    </source>
</evidence>
<evidence type="ECO:0000256" key="1">
    <source>
        <dbReference type="ARBA" id="ARBA00004496"/>
    </source>
</evidence>
<dbReference type="Gene3D" id="1.10.472.80">
    <property type="entry name" value="Ypt/Rab-GAP domain of gyp1p, domain 3"/>
    <property type="match status" value="1"/>
</dbReference>
<dbReference type="GO" id="GO:0006888">
    <property type="term" value="P:endoplasmic reticulum to Golgi vesicle-mediated transport"/>
    <property type="evidence" value="ECO:0007669"/>
    <property type="project" value="EnsemblFungi"/>
</dbReference>
<keyword evidence="8 11" id="KW-0175">Coiled coil</keyword>
<dbReference type="STRING" id="871575.W1QK82"/>
<comment type="subcellular location">
    <subcellularLocation>
        <location evidence="1">Cytoplasm</location>
    </subcellularLocation>
</comment>
<sequence length="772" mass="88703">MARKKNRKQKMSGSEGTENPVNDMETTTPERLQEEDNETKELQDPQELNAETETEEMGPEENGGYNDGESAADSKQDSEAESHDEFIDASGVTLSSNEAKDADAEPELAPVQEREDELEEHLAAPIENDQTSISTAKSVTIEKTDSSVKDDPQSSALIAEAGSLSSEVPTEEPAAEEKLAAPELPPRVLLEHGHRDEEPVVIASDDNIPQEQNGEERQNSDYSMKKPVKTLRKWFAFNMKGSEESNDNFNEVMSELAGPRHQSLAFSRYWENVEDLNSQSTKDRELLSQGANGIKRTFNEIKTGIEYTNDDELVKRIDWEFWSEVINDYSSVLENKSVELIANITKGIPRELRGMVWQVICNSKSMELEEFFRANRNCESQYQKLIKRDLARTSFVTNSAVRTKIVDLYEIIKVYSIYDKEVGYTQGMAFITVPLLMNMEASEAFCMLVKLMNTYDFKQLFVPQMPGLHLKLYQFDRLMEDKLPELYLHLKREGVRSSMYATQWFLTVFGYKFPLEMVLRIYDIVIAEGIESLLKFAINLMMKNQKQLLELSFDDLLPFLKDKLFFYYVDNSGDDNAPRTLADGYSNREISIDTYKLEDFVADSMAINILPVNLKRYEAEFVEIHKLEGEMETEISQLKTRNGQLLRDIRNIEAAYATLNREHVEIANEMVQGKMEIAHLQDENRQLQEQIDELTERLRRLENQNDTNVDFTGEISNNMNMEIQKTMERNLEVMEENRLLEEQLASVTKELADTKAEISEAKGKWFKKGGFW</sequence>
<reference evidence="14 15" key="1">
    <citation type="journal article" date="2013" name="BMC Genomics">
        <title>Genome sequence and analysis of methylotrophic yeast Hansenula polymorpha DL1.</title>
        <authorList>
            <person name="Ravin N.V."/>
            <person name="Eldarov M.A."/>
            <person name="Kadnikov V.V."/>
            <person name="Beletsky A.V."/>
            <person name="Schneider J."/>
            <person name="Mardanova E.S."/>
            <person name="Smekalova E.M."/>
            <person name="Zvereva M.I."/>
            <person name="Dontsova O.A."/>
            <person name="Mardanov A.V."/>
            <person name="Skryabin K.G."/>
        </authorList>
    </citation>
    <scope>NUCLEOTIDE SEQUENCE [LARGE SCALE GENOMIC DNA]</scope>
    <source>
        <strain evidence="15">ATCC 26012 / BCRC 20466 / JCM 22074 / NRRL Y-7560 / DL-1</strain>
    </source>
</reference>
<dbReference type="GO" id="GO:0005829">
    <property type="term" value="C:cytosol"/>
    <property type="evidence" value="ECO:0007669"/>
    <property type="project" value="EnsemblFungi"/>
</dbReference>
<evidence type="ECO:0000256" key="2">
    <source>
        <dbReference type="ARBA" id="ARBA00022448"/>
    </source>
</evidence>
<dbReference type="GO" id="GO:0005935">
    <property type="term" value="C:cellular bud neck"/>
    <property type="evidence" value="ECO:0007669"/>
    <property type="project" value="EnsemblFungi"/>
</dbReference>
<evidence type="ECO:0000256" key="7">
    <source>
        <dbReference type="ARBA" id="ARBA00022927"/>
    </source>
</evidence>
<dbReference type="GO" id="GO:0031267">
    <property type="term" value="F:small GTPase binding"/>
    <property type="evidence" value="ECO:0007669"/>
    <property type="project" value="TreeGrafter"/>
</dbReference>
<dbReference type="GO" id="GO:0043332">
    <property type="term" value="C:mating projection tip"/>
    <property type="evidence" value="ECO:0007669"/>
    <property type="project" value="EnsemblFungi"/>
</dbReference>
<keyword evidence="6" id="KW-0931">ER-Golgi transport</keyword>
<dbReference type="InterPro" id="IPR050302">
    <property type="entry name" value="Rab_GAP_TBC_domain"/>
</dbReference>
<dbReference type="Pfam" id="PF23436">
    <property type="entry name" value="RabGap-TBC_2"/>
    <property type="match status" value="1"/>
</dbReference>
<dbReference type="GO" id="GO:0006887">
    <property type="term" value="P:exocytosis"/>
    <property type="evidence" value="ECO:0007669"/>
    <property type="project" value="UniProtKB-KW"/>
</dbReference>
<dbReference type="PANTHER" id="PTHR47219">
    <property type="entry name" value="RAB GTPASE-ACTIVATING PROTEIN 1-LIKE"/>
    <property type="match status" value="1"/>
</dbReference>
<dbReference type="OrthoDB" id="295078at2759"/>
<dbReference type="InterPro" id="IPR000195">
    <property type="entry name" value="Rab-GAP-TBC_dom"/>
</dbReference>
<dbReference type="KEGG" id="opa:HPODL_00039"/>
<comment type="similarity">
    <text evidence="9">Belongs to the GYP5 family.</text>
</comment>
<dbReference type="InterPro" id="IPR035969">
    <property type="entry name" value="Rab-GAP_TBC_sf"/>
</dbReference>
<dbReference type="Gene3D" id="1.10.10.750">
    <property type="entry name" value="Ypt/Rab-GAP domain of gyp1p, domain 1"/>
    <property type="match status" value="1"/>
</dbReference>
<keyword evidence="4" id="KW-0268">Exocytosis</keyword>
<feature type="compositionally biased region" description="Basic residues" evidence="12">
    <location>
        <begin position="1"/>
        <end position="10"/>
    </location>
</feature>
<proteinExistence type="inferred from homology"/>
<evidence type="ECO:0000256" key="12">
    <source>
        <dbReference type="SAM" id="MobiDB-lite"/>
    </source>
</evidence>
<evidence type="ECO:0000259" key="13">
    <source>
        <dbReference type="PROSITE" id="PS50086"/>
    </source>
</evidence>
<feature type="domain" description="Rab-GAP TBC" evidence="13">
    <location>
        <begin position="347"/>
        <end position="529"/>
    </location>
</feature>
<evidence type="ECO:0000256" key="5">
    <source>
        <dbReference type="ARBA" id="ARBA00022490"/>
    </source>
</evidence>
<dbReference type="PROSITE" id="PS50086">
    <property type="entry name" value="TBC_RABGAP"/>
    <property type="match status" value="1"/>
</dbReference>
<evidence type="ECO:0000256" key="10">
    <source>
        <dbReference type="ARBA" id="ARBA00072088"/>
    </source>
</evidence>
<comment type="caution">
    <text evidence="14">The sequence shown here is derived from an EMBL/GenBank/DDBJ whole genome shotgun (WGS) entry which is preliminary data.</text>
</comment>
<keyword evidence="3" id="KW-0343">GTPase activation</keyword>
<dbReference type="GO" id="GO:0000131">
    <property type="term" value="C:incipient cellular bud site"/>
    <property type="evidence" value="ECO:0007669"/>
    <property type="project" value="EnsemblFungi"/>
</dbReference>
<dbReference type="SUPFAM" id="SSF47923">
    <property type="entry name" value="Ypt/Rab-GAP domain of gyp1p"/>
    <property type="match status" value="2"/>
</dbReference>
<dbReference type="EMBL" id="AEOI02000001">
    <property type="protein sequence ID" value="ESX03538.1"/>
    <property type="molecule type" value="Genomic_DNA"/>
</dbReference>
<dbReference type="HOGENOM" id="CLU_005350_11_1_1"/>
<evidence type="ECO:0000313" key="14">
    <source>
        <dbReference type="EMBL" id="ESX03538.1"/>
    </source>
</evidence>
<dbReference type="GO" id="GO:0005096">
    <property type="term" value="F:GTPase activator activity"/>
    <property type="evidence" value="ECO:0007669"/>
    <property type="project" value="UniProtKB-KW"/>
</dbReference>
<dbReference type="OMA" id="FWTRIVN"/>
<evidence type="ECO:0000256" key="6">
    <source>
        <dbReference type="ARBA" id="ARBA00022892"/>
    </source>
</evidence>
<evidence type="ECO:0000256" key="8">
    <source>
        <dbReference type="ARBA" id="ARBA00023054"/>
    </source>
</evidence>
<feature type="region of interest" description="Disordered" evidence="12">
    <location>
        <begin position="1"/>
        <end position="185"/>
    </location>
</feature>
<dbReference type="SMART" id="SM00164">
    <property type="entry name" value="TBC"/>
    <property type="match status" value="1"/>
</dbReference>
<dbReference type="GO" id="GO:0005886">
    <property type="term" value="C:plasma membrane"/>
    <property type="evidence" value="ECO:0007669"/>
    <property type="project" value="EnsemblFungi"/>
</dbReference>
<protein>
    <recommendedName>
        <fullName evidence="10">GTPase-activating protein GYP5</fullName>
    </recommendedName>
</protein>
<keyword evidence="15" id="KW-1185">Reference proteome</keyword>
<dbReference type="eggNOG" id="KOG1102">
    <property type="taxonomic scope" value="Eukaryota"/>
</dbReference>
<feature type="compositionally biased region" description="Polar residues" evidence="12">
    <location>
        <begin position="11"/>
        <end position="30"/>
    </location>
</feature>
<accession>W1QK82</accession>
<feature type="compositionally biased region" description="Basic and acidic residues" evidence="12">
    <location>
        <begin position="72"/>
        <end position="86"/>
    </location>
</feature>
<keyword evidence="5" id="KW-0963">Cytoplasm</keyword>
<evidence type="ECO:0000256" key="3">
    <source>
        <dbReference type="ARBA" id="ARBA00022468"/>
    </source>
</evidence>
<dbReference type="Gene3D" id="1.10.287.1490">
    <property type="match status" value="1"/>
</dbReference>
<evidence type="ECO:0000256" key="4">
    <source>
        <dbReference type="ARBA" id="ARBA00022483"/>
    </source>
</evidence>
<gene>
    <name evidence="14" type="ORF">HPODL_00039</name>
</gene>
<organism evidence="14 15">
    <name type="scientific">Ogataea parapolymorpha (strain ATCC 26012 / BCRC 20466 / JCM 22074 / NRRL Y-7560 / DL-1)</name>
    <name type="common">Yeast</name>
    <name type="synonym">Hansenula polymorpha</name>
    <dbReference type="NCBI Taxonomy" id="871575"/>
    <lineage>
        <taxon>Eukaryota</taxon>
        <taxon>Fungi</taxon>
        <taxon>Dikarya</taxon>
        <taxon>Ascomycota</taxon>
        <taxon>Saccharomycotina</taxon>
        <taxon>Pichiomycetes</taxon>
        <taxon>Pichiales</taxon>
        <taxon>Pichiaceae</taxon>
        <taxon>Ogataea</taxon>
    </lineage>
</organism>
<dbReference type="RefSeq" id="XP_013936954.1">
    <property type="nucleotide sequence ID" value="XM_014081479.1"/>
</dbReference>
<dbReference type="Proteomes" id="UP000008673">
    <property type="component" value="Unassembled WGS sequence"/>
</dbReference>
<evidence type="ECO:0000256" key="11">
    <source>
        <dbReference type="SAM" id="Coils"/>
    </source>
</evidence>
<keyword evidence="7" id="KW-0653">Protein transport</keyword>
<dbReference type="Gene3D" id="1.10.8.270">
    <property type="entry name" value="putative rabgap domain of human tbc1 domain family member 14 like domains"/>
    <property type="match status" value="1"/>
</dbReference>
<dbReference type="GO" id="GO:0005798">
    <property type="term" value="C:Golgi-associated vesicle"/>
    <property type="evidence" value="ECO:0007669"/>
    <property type="project" value="EnsemblFungi"/>
</dbReference>
<feature type="compositionally biased region" description="Basic and acidic residues" evidence="12">
    <location>
        <begin position="31"/>
        <end position="43"/>
    </location>
</feature>
<dbReference type="FunFam" id="1.10.472.80:FF:000044">
    <property type="entry name" value="GTPase-activating protein GYP5"/>
    <property type="match status" value="1"/>
</dbReference>
<dbReference type="GO" id="GO:0005934">
    <property type="term" value="C:cellular bud tip"/>
    <property type="evidence" value="ECO:0007669"/>
    <property type="project" value="EnsemblFungi"/>
</dbReference>
<feature type="coiled-coil region" evidence="11">
    <location>
        <begin position="635"/>
        <end position="764"/>
    </location>
</feature>
<dbReference type="AlphaFoldDB" id="W1QK82"/>
<evidence type="ECO:0000256" key="9">
    <source>
        <dbReference type="ARBA" id="ARBA00061661"/>
    </source>
</evidence>